<evidence type="ECO:0000256" key="1">
    <source>
        <dbReference type="SAM" id="MobiDB-lite"/>
    </source>
</evidence>
<keyword evidence="3" id="KW-1185">Reference proteome</keyword>
<feature type="compositionally biased region" description="Basic and acidic residues" evidence="1">
    <location>
        <begin position="70"/>
        <end position="87"/>
    </location>
</feature>
<protein>
    <submittedName>
        <fullName evidence="2">Uncharacterized protein</fullName>
    </submittedName>
</protein>
<evidence type="ECO:0000313" key="2">
    <source>
        <dbReference type="EMBL" id="MFD0854610.1"/>
    </source>
</evidence>
<comment type="caution">
    <text evidence="2">The sequence shown here is derived from an EMBL/GenBank/DDBJ whole genome shotgun (WGS) entry which is preliminary data.</text>
</comment>
<organism evidence="2 3">
    <name type="scientific">Actinomadura adrarensis</name>
    <dbReference type="NCBI Taxonomy" id="1819600"/>
    <lineage>
        <taxon>Bacteria</taxon>
        <taxon>Bacillati</taxon>
        <taxon>Actinomycetota</taxon>
        <taxon>Actinomycetes</taxon>
        <taxon>Streptosporangiales</taxon>
        <taxon>Thermomonosporaceae</taxon>
        <taxon>Actinomadura</taxon>
    </lineage>
</organism>
<evidence type="ECO:0000313" key="3">
    <source>
        <dbReference type="Proteomes" id="UP001597083"/>
    </source>
</evidence>
<gene>
    <name evidence="2" type="ORF">ACFQ07_20400</name>
</gene>
<accession>A0ABW3CL10</accession>
<name>A0ABW3CL10_9ACTN</name>
<dbReference type="Proteomes" id="UP001597083">
    <property type="component" value="Unassembled WGS sequence"/>
</dbReference>
<proteinExistence type="predicted"/>
<reference evidence="3" key="1">
    <citation type="journal article" date="2019" name="Int. J. Syst. Evol. Microbiol.">
        <title>The Global Catalogue of Microorganisms (GCM) 10K type strain sequencing project: providing services to taxonomists for standard genome sequencing and annotation.</title>
        <authorList>
            <consortium name="The Broad Institute Genomics Platform"/>
            <consortium name="The Broad Institute Genome Sequencing Center for Infectious Disease"/>
            <person name="Wu L."/>
            <person name="Ma J."/>
        </authorList>
    </citation>
    <scope>NUCLEOTIDE SEQUENCE [LARGE SCALE GENOMIC DNA]</scope>
    <source>
        <strain evidence="3">JCM 31696</strain>
    </source>
</reference>
<dbReference type="EMBL" id="JBHTIR010003061">
    <property type="protein sequence ID" value="MFD0854610.1"/>
    <property type="molecule type" value="Genomic_DNA"/>
</dbReference>
<feature type="region of interest" description="Disordered" evidence="1">
    <location>
        <begin position="62"/>
        <end position="87"/>
    </location>
</feature>
<sequence length="87" mass="10059">MAEPLPSNDNEEYLVELDDQQRADLSLVADHAAYHTHREPDGTIVMRPEPTTEEIQAWIGSRPDILESIEESRAHPERSRSRPERNR</sequence>